<dbReference type="RefSeq" id="WP_141611910.1">
    <property type="nucleotide sequence ID" value="NZ_VIGC02000033.1"/>
</dbReference>
<sequence>MSNNDKVTIVDVARLANVSVSTVSNLLNGRDERMRPSTRDRILAAIRELGYTPNQAARQLKTGQASILGLIVPSVANPFYGVFAREVEKAALALDYQVLLGNSERDPERERIYAEALWSQGVRGLIFGSSLVAFTHLHDLIQRGLRVMAFDRPGQAADQVPIDSIGVDNVQAARLATKHLLALGHRRIGFLSGPIRTVSRMDRLAGYRSALEEAGIPYDPQLVWQGAEPDNFGDSEAVELGRQGAHALLSLTDPPTALVTVNDMYAFGAYAGARDLGRHIPEDLSVVGFDDIMLCQVVEPPLTTIRQPVAEIARMAVQRLVGRLQNEVDEEPGHITLPSQLVVRASTAPPVS</sequence>
<keyword evidence="3" id="KW-0804">Transcription</keyword>
<dbReference type="Gene3D" id="1.10.260.40">
    <property type="entry name" value="lambda repressor-like DNA-binding domains"/>
    <property type="match status" value="1"/>
</dbReference>
<dbReference type="OrthoDB" id="156657at2"/>
<dbReference type="InParanoid" id="A0A540VAH3"/>
<dbReference type="EMBL" id="VIGC01000033">
    <property type="protein sequence ID" value="TQE93770.1"/>
    <property type="molecule type" value="Genomic_DNA"/>
</dbReference>
<dbReference type="PROSITE" id="PS00356">
    <property type="entry name" value="HTH_LACI_1"/>
    <property type="match status" value="1"/>
</dbReference>
<dbReference type="CDD" id="cd01392">
    <property type="entry name" value="HTH_LacI"/>
    <property type="match status" value="1"/>
</dbReference>
<keyword evidence="1" id="KW-0805">Transcription regulation</keyword>
<dbReference type="InterPro" id="IPR010982">
    <property type="entry name" value="Lambda_DNA-bd_dom_sf"/>
</dbReference>
<comment type="caution">
    <text evidence="5">The sequence shown here is derived from an EMBL/GenBank/DDBJ whole genome shotgun (WGS) entry which is preliminary data.</text>
</comment>
<dbReference type="GO" id="GO:0000976">
    <property type="term" value="F:transcription cis-regulatory region binding"/>
    <property type="evidence" value="ECO:0007669"/>
    <property type="project" value="TreeGrafter"/>
</dbReference>
<accession>A0A540VAH3</accession>
<dbReference type="PANTHER" id="PTHR30146">
    <property type="entry name" value="LACI-RELATED TRANSCRIPTIONAL REPRESSOR"/>
    <property type="match status" value="1"/>
</dbReference>
<dbReference type="SMART" id="SM00354">
    <property type="entry name" value="HTH_LACI"/>
    <property type="match status" value="1"/>
</dbReference>
<keyword evidence="2" id="KW-0238">DNA-binding</keyword>
<evidence type="ECO:0000256" key="3">
    <source>
        <dbReference type="ARBA" id="ARBA00023163"/>
    </source>
</evidence>
<name>A0A540VAH3_9CHLR</name>
<evidence type="ECO:0000259" key="4">
    <source>
        <dbReference type="PROSITE" id="PS50932"/>
    </source>
</evidence>
<dbReference type="AlphaFoldDB" id="A0A540VAH3"/>
<keyword evidence="6" id="KW-1185">Reference proteome</keyword>
<dbReference type="CDD" id="cd06267">
    <property type="entry name" value="PBP1_LacI_sugar_binding-like"/>
    <property type="match status" value="1"/>
</dbReference>
<evidence type="ECO:0000313" key="5">
    <source>
        <dbReference type="EMBL" id="TQE93770.1"/>
    </source>
</evidence>
<dbReference type="InterPro" id="IPR028082">
    <property type="entry name" value="Peripla_BP_I"/>
</dbReference>
<dbReference type="Pfam" id="PF13377">
    <property type="entry name" value="Peripla_BP_3"/>
    <property type="match status" value="1"/>
</dbReference>
<dbReference type="SUPFAM" id="SSF47413">
    <property type="entry name" value="lambda repressor-like DNA-binding domains"/>
    <property type="match status" value="1"/>
</dbReference>
<dbReference type="Proteomes" id="UP000317371">
    <property type="component" value="Unassembled WGS sequence"/>
</dbReference>
<dbReference type="InterPro" id="IPR000843">
    <property type="entry name" value="HTH_LacI"/>
</dbReference>
<feature type="domain" description="HTH lacI-type" evidence="4">
    <location>
        <begin position="7"/>
        <end position="62"/>
    </location>
</feature>
<dbReference type="Gene3D" id="3.40.50.2300">
    <property type="match status" value="2"/>
</dbReference>
<dbReference type="GO" id="GO:0003700">
    <property type="term" value="F:DNA-binding transcription factor activity"/>
    <property type="evidence" value="ECO:0007669"/>
    <property type="project" value="TreeGrafter"/>
</dbReference>
<evidence type="ECO:0000256" key="2">
    <source>
        <dbReference type="ARBA" id="ARBA00023125"/>
    </source>
</evidence>
<reference evidence="5 6" key="1">
    <citation type="submission" date="2019-06" db="EMBL/GenBank/DDBJ databases">
        <title>Genome sequence of Litorilinea aerophila BAA-2444.</title>
        <authorList>
            <person name="Maclea K.S."/>
            <person name="Maurais E.G."/>
            <person name="Iannazzi L.C."/>
        </authorList>
    </citation>
    <scope>NUCLEOTIDE SEQUENCE [LARGE SCALE GENOMIC DNA]</scope>
    <source>
        <strain evidence="5 6">ATCC BAA-2444</strain>
    </source>
</reference>
<dbReference type="PANTHER" id="PTHR30146:SF147">
    <property type="entry name" value="HTH-TYPE TRANSCRIPTIONAL REGULATOR DEGA"/>
    <property type="match status" value="1"/>
</dbReference>
<protein>
    <submittedName>
        <fullName evidence="5">LacI family transcriptional regulator</fullName>
    </submittedName>
</protein>
<proteinExistence type="predicted"/>
<evidence type="ECO:0000313" key="6">
    <source>
        <dbReference type="Proteomes" id="UP000317371"/>
    </source>
</evidence>
<dbReference type="SUPFAM" id="SSF53822">
    <property type="entry name" value="Periplasmic binding protein-like I"/>
    <property type="match status" value="1"/>
</dbReference>
<dbReference type="InterPro" id="IPR046335">
    <property type="entry name" value="LacI/GalR-like_sensor"/>
</dbReference>
<dbReference type="Pfam" id="PF00356">
    <property type="entry name" value="LacI"/>
    <property type="match status" value="1"/>
</dbReference>
<evidence type="ECO:0000256" key="1">
    <source>
        <dbReference type="ARBA" id="ARBA00023015"/>
    </source>
</evidence>
<organism evidence="5 6">
    <name type="scientific">Litorilinea aerophila</name>
    <dbReference type="NCBI Taxonomy" id="1204385"/>
    <lineage>
        <taxon>Bacteria</taxon>
        <taxon>Bacillati</taxon>
        <taxon>Chloroflexota</taxon>
        <taxon>Caldilineae</taxon>
        <taxon>Caldilineales</taxon>
        <taxon>Caldilineaceae</taxon>
        <taxon>Litorilinea</taxon>
    </lineage>
</organism>
<dbReference type="PROSITE" id="PS50932">
    <property type="entry name" value="HTH_LACI_2"/>
    <property type="match status" value="1"/>
</dbReference>
<gene>
    <name evidence="5" type="ORF">FKZ61_19875</name>
</gene>